<proteinExistence type="inferred from homology"/>
<evidence type="ECO:0000256" key="6">
    <source>
        <dbReference type="ARBA" id="ARBA00023136"/>
    </source>
</evidence>
<evidence type="ECO:0000256" key="5">
    <source>
        <dbReference type="ARBA" id="ARBA00022989"/>
    </source>
</evidence>
<feature type="binding site" evidence="7">
    <location>
        <position position="68"/>
    </location>
    <ligand>
        <name>Zn(2+)</name>
        <dbReference type="ChEBI" id="CHEBI:29105"/>
        <note>catalytic</note>
    </ligand>
</feature>
<dbReference type="Pfam" id="PF05875">
    <property type="entry name" value="Ceramidase"/>
    <property type="match status" value="1"/>
</dbReference>
<keyword evidence="7" id="KW-0862">Zinc</keyword>
<evidence type="ECO:0000256" key="7">
    <source>
        <dbReference type="PIRSR" id="PIRSR608901-2"/>
    </source>
</evidence>
<gene>
    <name evidence="9" type="ORF">D0Z07_3248</name>
</gene>
<keyword evidence="3 8" id="KW-0812">Transmembrane</keyword>
<dbReference type="OrthoDB" id="187171at2759"/>
<keyword evidence="6 8" id="KW-0472">Membrane</keyword>
<dbReference type="PANTHER" id="PTHR46187">
    <property type="entry name" value="ALKALINE CERAMIDASE 3"/>
    <property type="match status" value="1"/>
</dbReference>
<dbReference type="GO" id="GO:0046513">
    <property type="term" value="P:ceramide biosynthetic process"/>
    <property type="evidence" value="ECO:0007669"/>
    <property type="project" value="TreeGrafter"/>
</dbReference>
<evidence type="ECO:0000256" key="8">
    <source>
        <dbReference type="SAM" id="Phobius"/>
    </source>
</evidence>
<feature type="binding site" evidence="7">
    <location>
        <position position="218"/>
    </location>
    <ligand>
        <name>Zn(2+)</name>
        <dbReference type="ChEBI" id="CHEBI:29105"/>
        <note>catalytic</note>
    </ligand>
</feature>
<keyword evidence="4" id="KW-0378">Hydrolase</keyword>
<feature type="transmembrane region" description="Helical" evidence="8">
    <location>
        <begin position="166"/>
        <end position="186"/>
    </location>
</feature>
<dbReference type="PANTHER" id="PTHR46187:SF1">
    <property type="entry name" value="ALKALINE PHYTOCERAMIDASE"/>
    <property type="match status" value="1"/>
</dbReference>
<evidence type="ECO:0000313" key="9">
    <source>
        <dbReference type="EMBL" id="KAG0650549.1"/>
    </source>
</evidence>
<feature type="transmembrane region" description="Helical" evidence="8">
    <location>
        <begin position="50"/>
        <end position="69"/>
    </location>
</feature>
<dbReference type="InterPro" id="IPR008901">
    <property type="entry name" value="ACER"/>
</dbReference>
<evidence type="ECO:0000313" key="10">
    <source>
        <dbReference type="Proteomes" id="UP000785200"/>
    </source>
</evidence>
<dbReference type="AlphaFoldDB" id="A0A9P7AZ03"/>
<dbReference type="EMBL" id="VNKQ01000006">
    <property type="protein sequence ID" value="KAG0650549.1"/>
    <property type="molecule type" value="Genomic_DNA"/>
</dbReference>
<evidence type="ECO:0000256" key="2">
    <source>
        <dbReference type="ARBA" id="ARBA00009780"/>
    </source>
</evidence>
<feature type="transmembrane region" description="Helical" evidence="8">
    <location>
        <begin position="215"/>
        <end position="235"/>
    </location>
</feature>
<evidence type="ECO:0000256" key="4">
    <source>
        <dbReference type="ARBA" id="ARBA00022801"/>
    </source>
</evidence>
<keyword evidence="5 8" id="KW-1133">Transmembrane helix</keyword>
<comment type="similarity">
    <text evidence="2">Belongs to the alkaline ceramidase family.</text>
</comment>
<feature type="transmembrane region" description="Helical" evidence="8">
    <location>
        <begin position="20"/>
        <end position="38"/>
    </location>
</feature>
<keyword evidence="7" id="KW-0479">Metal-binding</keyword>
<name>A0A9P7AZ03_9HELO</name>
<feature type="transmembrane region" description="Helical" evidence="8">
    <location>
        <begin position="81"/>
        <end position="100"/>
    </location>
</feature>
<feature type="binding site" evidence="7">
    <location>
        <position position="214"/>
    </location>
    <ligand>
        <name>Zn(2+)</name>
        <dbReference type="ChEBI" id="CHEBI:29105"/>
        <note>catalytic</note>
    </ligand>
</feature>
<dbReference type="Proteomes" id="UP000785200">
    <property type="component" value="Unassembled WGS sequence"/>
</dbReference>
<protein>
    <submittedName>
        <fullName evidence="9">Alkaline ceramidase 3</fullName>
    </submittedName>
</protein>
<accession>A0A9P7AZ03</accession>
<dbReference type="GO" id="GO:0005789">
    <property type="term" value="C:endoplasmic reticulum membrane"/>
    <property type="evidence" value="ECO:0007669"/>
    <property type="project" value="TreeGrafter"/>
</dbReference>
<dbReference type="GO" id="GO:0046872">
    <property type="term" value="F:metal ion binding"/>
    <property type="evidence" value="ECO:0007669"/>
    <property type="project" value="UniProtKB-KW"/>
</dbReference>
<feature type="transmembrane region" description="Helical" evidence="8">
    <location>
        <begin position="107"/>
        <end position="125"/>
    </location>
</feature>
<evidence type="ECO:0000256" key="3">
    <source>
        <dbReference type="ARBA" id="ARBA00022692"/>
    </source>
</evidence>
<comment type="cofactor">
    <cofactor evidence="7">
        <name>Zn(2+)</name>
        <dbReference type="ChEBI" id="CHEBI:29105"/>
    </cofactor>
</comment>
<dbReference type="GO" id="GO:0016811">
    <property type="term" value="F:hydrolase activity, acting on carbon-nitrogen (but not peptide) bonds, in linear amides"/>
    <property type="evidence" value="ECO:0007669"/>
    <property type="project" value="InterPro"/>
</dbReference>
<organism evidence="9 10">
    <name type="scientific">Hyphodiscus hymeniophilus</name>
    <dbReference type="NCBI Taxonomy" id="353542"/>
    <lineage>
        <taxon>Eukaryota</taxon>
        <taxon>Fungi</taxon>
        <taxon>Dikarya</taxon>
        <taxon>Ascomycota</taxon>
        <taxon>Pezizomycotina</taxon>
        <taxon>Leotiomycetes</taxon>
        <taxon>Helotiales</taxon>
        <taxon>Hyphodiscaceae</taxon>
        <taxon>Hyphodiscus</taxon>
    </lineage>
</organism>
<feature type="transmembrane region" description="Helical" evidence="8">
    <location>
        <begin position="131"/>
        <end position="154"/>
    </location>
</feature>
<comment type="subcellular location">
    <subcellularLocation>
        <location evidence="1">Membrane</location>
        <topology evidence="1">Multi-pass membrane protein</topology>
    </subcellularLocation>
</comment>
<sequence length="267" mass="29982">MPFLSWPYVEGVSAWGPNTSAYHTITNLGYISLGIRGIQNNRRNGKDSVVDLCYATLIFVGVGSALYHMNLKYFTQMIDEASMLYATAAILYGALSITLGRATRNSLATLLTGIIIAVSIAHFFIGDIKTFRRTFLAMLLSVLFQCIWLLSARVPDLKVKQEAQYLALYGTGIEIVGTFLLGFVLWNIDNKFCGQLTQARDVVGMPLGFLTELHGWWHLWTGVGVYHYVVLIEYLRSYIRAITDKSKSPSLIWPNSFSLPYLVRSKE</sequence>
<comment type="caution">
    <text evidence="9">The sequence shown here is derived from an EMBL/GenBank/DDBJ whole genome shotgun (WGS) entry which is preliminary data.</text>
</comment>
<reference evidence="9" key="1">
    <citation type="submission" date="2019-07" db="EMBL/GenBank/DDBJ databases">
        <title>Hyphodiscus hymeniophilus genome sequencing and assembly.</title>
        <authorList>
            <person name="Kramer G."/>
            <person name="Nodwell J."/>
        </authorList>
    </citation>
    <scope>NUCLEOTIDE SEQUENCE</scope>
    <source>
        <strain evidence="9">ATCC 34498</strain>
    </source>
</reference>
<evidence type="ECO:0000256" key="1">
    <source>
        <dbReference type="ARBA" id="ARBA00004141"/>
    </source>
</evidence>
<keyword evidence="10" id="KW-1185">Reference proteome</keyword>
<dbReference type="GO" id="GO:0046514">
    <property type="term" value="P:ceramide catabolic process"/>
    <property type="evidence" value="ECO:0007669"/>
    <property type="project" value="TreeGrafter"/>
</dbReference>